<dbReference type="GO" id="GO:0003743">
    <property type="term" value="F:translation initiation factor activity"/>
    <property type="evidence" value="ECO:0007669"/>
    <property type="project" value="TreeGrafter"/>
</dbReference>
<dbReference type="GO" id="GO:0002188">
    <property type="term" value="P:translation reinitiation"/>
    <property type="evidence" value="ECO:0007669"/>
    <property type="project" value="TreeGrafter"/>
</dbReference>
<dbReference type="GO" id="GO:0071540">
    <property type="term" value="C:eukaryotic translation initiation factor 3 complex, eIF3e"/>
    <property type="evidence" value="ECO:0007669"/>
    <property type="project" value="TreeGrafter"/>
</dbReference>
<dbReference type="Proteomes" id="UP001165120">
    <property type="component" value="Unassembled WGS sequence"/>
</dbReference>
<dbReference type="GO" id="GO:0043614">
    <property type="term" value="C:multi-eIF complex"/>
    <property type="evidence" value="ECO:0007669"/>
    <property type="project" value="TreeGrafter"/>
</dbReference>
<dbReference type="GO" id="GO:0001732">
    <property type="term" value="P:formation of cytoplasmic translation initiation complex"/>
    <property type="evidence" value="ECO:0007669"/>
    <property type="project" value="TreeGrafter"/>
</dbReference>
<name>A0A9W6T857_CANBO</name>
<feature type="region of interest" description="Disordered" evidence="1">
    <location>
        <begin position="260"/>
        <end position="296"/>
    </location>
</feature>
<keyword evidence="3" id="KW-1185">Reference proteome</keyword>
<dbReference type="PANTHER" id="PTHR14005">
    <property type="entry name" value="EUKARYOTIC TRANSLATION INITIATION FACTOR 3, THETA SUBUNIT"/>
    <property type="match status" value="1"/>
</dbReference>
<comment type="caution">
    <text evidence="2">The sequence shown here is derived from an EMBL/GenBank/DDBJ whole genome shotgun (WGS) entry which is preliminary data.</text>
</comment>
<dbReference type="AlphaFoldDB" id="A0A9W6T857"/>
<protein>
    <submittedName>
        <fullName evidence="2">Unnamed protein product</fullName>
    </submittedName>
</protein>
<dbReference type="PANTHER" id="PTHR14005:SF0">
    <property type="entry name" value="EUKARYOTIC TRANSLATION INITIATION FACTOR 3 SUBUNIT A"/>
    <property type="match status" value="1"/>
</dbReference>
<dbReference type="InterPro" id="IPR027512">
    <property type="entry name" value="EIF3A"/>
</dbReference>
<gene>
    <name evidence="2" type="ORF">Cboi02_000613100</name>
</gene>
<reference evidence="2" key="1">
    <citation type="submission" date="2023-04" db="EMBL/GenBank/DDBJ databases">
        <title>Candida boidinii NBRC 10035.</title>
        <authorList>
            <person name="Ichikawa N."/>
            <person name="Sato H."/>
            <person name="Tonouchi N."/>
        </authorList>
    </citation>
    <scope>NUCLEOTIDE SEQUENCE</scope>
    <source>
        <strain evidence="2">NBRC 10035</strain>
    </source>
</reference>
<dbReference type="GO" id="GO:0071541">
    <property type="term" value="C:eukaryotic translation initiation factor 3 complex, eIF3m"/>
    <property type="evidence" value="ECO:0007669"/>
    <property type="project" value="TreeGrafter"/>
</dbReference>
<evidence type="ECO:0000313" key="3">
    <source>
        <dbReference type="Proteomes" id="UP001165120"/>
    </source>
</evidence>
<dbReference type="GO" id="GO:0003729">
    <property type="term" value="F:mRNA binding"/>
    <property type="evidence" value="ECO:0007669"/>
    <property type="project" value="TreeGrafter"/>
</dbReference>
<proteinExistence type="predicted"/>
<accession>A0A9W6T857</accession>
<organism evidence="2 3">
    <name type="scientific">Candida boidinii</name>
    <name type="common">Yeast</name>
    <dbReference type="NCBI Taxonomy" id="5477"/>
    <lineage>
        <taxon>Eukaryota</taxon>
        <taxon>Fungi</taxon>
        <taxon>Dikarya</taxon>
        <taxon>Ascomycota</taxon>
        <taxon>Saccharomycotina</taxon>
        <taxon>Pichiomycetes</taxon>
        <taxon>Pichiales</taxon>
        <taxon>Pichiaceae</taxon>
        <taxon>Ogataea</taxon>
        <taxon>Ogataea/Candida clade</taxon>
    </lineage>
</organism>
<dbReference type="EMBL" id="BSXN01003532">
    <property type="protein sequence ID" value="GME79449.1"/>
    <property type="molecule type" value="Genomic_DNA"/>
</dbReference>
<evidence type="ECO:0000313" key="2">
    <source>
        <dbReference type="EMBL" id="GME79449.1"/>
    </source>
</evidence>
<feature type="region of interest" description="Disordered" evidence="1">
    <location>
        <begin position="179"/>
        <end position="231"/>
    </location>
</feature>
<evidence type="ECO:0000256" key="1">
    <source>
        <dbReference type="SAM" id="MobiDB-lite"/>
    </source>
</evidence>
<feature type="compositionally biased region" description="Low complexity" evidence="1">
    <location>
        <begin position="285"/>
        <end position="296"/>
    </location>
</feature>
<sequence length="333" mass="37155">MKEINSKGNIKIDEEEAKDLDVEGLRQLQIQKLKQDNKNLEDKLTSTAKRFDYIERAYRKSELPLLEKDAEEQKTKDLEAYELTKAKIIENAKKEHEEAIKLRDRLKKVLPDYENFVNDIKLKHKDLLEKIKEENKVKLANAKKERIAQFIAAKKLEFEKAKEEEARQAKIEAEKAAAQAEAAKRYVTPSGRNIAGSGGSSFDPSAAEPEFQRGSNFRPSMPPASSRGGNNKQALLDELLAIPSNELKFAQVRQIKKLKEELGIRDTNSATPKTSSPSPAPASPASPATPAAPAAPVNEKQVLLDKLLAIPASELKFAQVRQIKKLKAELGIN</sequence>